<keyword evidence="2" id="KW-0238">DNA-binding</keyword>
<evidence type="ECO:0000256" key="3">
    <source>
        <dbReference type="ARBA" id="ARBA00023163"/>
    </source>
</evidence>
<protein>
    <submittedName>
        <fullName evidence="5">GntR family transcriptional regulator</fullName>
    </submittedName>
</protein>
<keyword evidence="3" id="KW-0804">Transcription</keyword>
<feature type="domain" description="HTH gntR-type" evidence="4">
    <location>
        <begin position="18"/>
        <end position="86"/>
    </location>
</feature>
<evidence type="ECO:0000313" key="6">
    <source>
        <dbReference type="Proteomes" id="UP000265354"/>
    </source>
</evidence>
<accession>A0A388SQ72</accession>
<dbReference type="InterPro" id="IPR050679">
    <property type="entry name" value="Bact_HTH_transcr_reg"/>
</dbReference>
<dbReference type="PRINTS" id="PR00035">
    <property type="entry name" value="HTHGNTR"/>
</dbReference>
<dbReference type="Pfam" id="PF00392">
    <property type="entry name" value="GntR"/>
    <property type="match status" value="1"/>
</dbReference>
<comment type="caution">
    <text evidence="5">The sequence shown here is derived from an EMBL/GenBank/DDBJ whole genome shotgun (WGS) entry which is preliminary data.</text>
</comment>
<dbReference type="GO" id="GO:0003677">
    <property type="term" value="F:DNA binding"/>
    <property type="evidence" value="ECO:0007669"/>
    <property type="project" value="UniProtKB-KW"/>
</dbReference>
<dbReference type="InterPro" id="IPR000524">
    <property type="entry name" value="Tscrpt_reg_HTH_GntR"/>
</dbReference>
<evidence type="ECO:0000256" key="1">
    <source>
        <dbReference type="ARBA" id="ARBA00023015"/>
    </source>
</evidence>
<evidence type="ECO:0000313" key="5">
    <source>
        <dbReference type="EMBL" id="GBP98718.1"/>
    </source>
</evidence>
<dbReference type="PANTHER" id="PTHR44846:SF17">
    <property type="entry name" value="GNTR-FAMILY TRANSCRIPTIONAL REGULATOR"/>
    <property type="match status" value="1"/>
</dbReference>
<dbReference type="SMART" id="SM00345">
    <property type="entry name" value="HTH_GNTR"/>
    <property type="match status" value="1"/>
</dbReference>
<evidence type="ECO:0000256" key="2">
    <source>
        <dbReference type="ARBA" id="ARBA00023125"/>
    </source>
</evidence>
<dbReference type="CDD" id="cd07377">
    <property type="entry name" value="WHTH_GntR"/>
    <property type="match status" value="1"/>
</dbReference>
<reference evidence="5 6" key="1">
    <citation type="submission" date="2018-07" db="EMBL/GenBank/DDBJ databases">
        <title>Whole Genome Shotgun Sequence of Streptomyces spongiicola strain 531S.</title>
        <authorList>
            <person name="Dohra H."/>
            <person name="Kodani S."/>
        </authorList>
    </citation>
    <scope>NUCLEOTIDE SEQUENCE [LARGE SCALE GENOMIC DNA]</scope>
    <source>
        <strain evidence="5 6">531S</strain>
    </source>
</reference>
<dbReference type="PANTHER" id="PTHR44846">
    <property type="entry name" value="MANNOSYL-D-GLYCERATE TRANSPORT/METABOLISM SYSTEM REPRESSOR MNGR-RELATED"/>
    <property type="match status" value="1"/>
</dbReference>
<evidence type="ECO:0000259" key="4">
    <source>
        <dbReference type="PROSITE" id="PS50949"/>
    </source>
</evidence>
<dbReference type="InterPro" id="IPR036390">
    <property type="entry name" value="WH_DNA-bd_sf"/>
</dbReference>
<dbReference type="Proteomes" id="UP000265354">
    <property type="component" value="Unassembled WGS sequence"/>
</dbReference>
<name>A0A388SQ72_9ACTN</name>
<dbReference type="GO" id="GO:0003700">
    <property type="term" value="F:DNA-binding transcription factor activity"/>
    <property type="evidence" value="ECO:0007669"/>
    <property type="project" value="InterPro"/>
</dbReference>
<dbReference type="InterPro" id="IPR036388">
    <property type="entry name" value="WH-like_DNA-bd_sf"/>
</dbReference>
<dbReference type="SUPFAM" id="SSF46785">
    <property type="entry name" value="Winged helix' DNA-binding domain"/>
    <property type="match status" value="1"/>
</dbReference>
<dbReference type="AlphaFoldDB" id="A0A388SQ72"/>
<dbReference type="GO" id="GO:0045892">
    <property type="term" value="P:negative regulation of DNA-templated transcription"/>
    <property type="evidence" value="ECO:0007669"/>
    <property type="project" value="TreeGrafter"/>
</dbReference>
<sequence>MQHMADDRDWRPDPTSHVYVYLQVVHHIAEQIRTGRLPAGARLPAERDLGEQYGVAVNTIRRAVRELRDQGLVITVPIKGTFVLAERPPHAPAAEDEPTG</sequence>
<dbReference type="PROSITE" id="PS50949">
    <property type="entry name" value="HTH_GNTR"/>
    <property type="match status" value="1"/>
</dbReference>
<gene>
    <name evidence="5" type="ORF">SSP531S_01100</name>
</gene>
<keyword evidence="1" id="KW-0805">Transcription regulation</keyword>
<organism evidence="5 6">
    <name type="scientific">Streptomyces spongiicola</name>
    <dbReference type="NCBI Taxonomy" id="1690221"/>
    <lineage>
        <taxon>Bacteria</taxon>
        <taxon>Bacillati</taxon>
        <taxon>Actinomycetota</taxon>
        <taxon>Actinomycetes</taxon>
        <taxon>Kitasatosporales</taxon>
        <taxon>Streptomycetaceae</taxon>
        <taxon>Streptomyces</taxon>
    </lineage>
</organism>
<proteinExistence type="predicted"/>
<dbReference type="EMBL" id="BGZL01000001">
    <property type="protein sequence ID" value="GBP98718.1"/>
    <property type="molecule type" value="Genomic_DNA"/>
</dbReference>
<dbReference type="Gene3D" id="1.10.10.10">
    <property type="entry name" value="Winged helix-like DNA-binding domain superfamily/Winged helix DNA-binding domain"/>
    <property type="match status" value="1"/>
</dbReference>